<proteinExistence type="predicted"/>
<keyword evidence="2" id="KW-1185">Reference proteome</keyword>
<sequence length="127" mass="13468">MAVGALLSGQGPQPGRSGDAAVARHFRLTAATLACFVQHREIYKAATGEPVFLLANRCPPQRPPSLLDALTNEGPNIRLADPTALDQLVTLNRAQLACLDRLSVAASDAVVVFFPDDCRVEPAPAPR</sequence>
<gene>
    <name evidence="1" type="ORF">OF850_21910</name>
</gene>
<protein>
    <submittedName>
        <fullName evidence="1">Uncharacterized protein</fullName>
    </submittedName>
</protein>
<dbReference type="RefSeq" id="WP_301592448.1">
    <property type="nucleotide sequence ID" value="NZ_JAPFQI010000030.1"/>
</dbReference>
<evidence type="ECO:0000313" key="1">
    <source>
        <dbReference type="EMBL" id="MCW8088251.1"/>
    </source>
</evidence>
<evidence type="ECO:0000313" key="2">
    <source>
        <dbReference type="Proteomes" id="UP001526430"/>
    </source>
</evidence>
<reference evidence="1 2" key="1">
    <citation type="submission" date="2022-10" db="EMBL/GenBank/DDBJ databases">
        <title>Roseococcus glaciei nov., sp. nov., isolated from glacier.</title>
        <authorList>
            <person name="Liu Q."/>
            <person name="Xin Y.-H."/>
        </authorList>
    </citation>
    <scope>NUCLEOTIDE SEQUENCE [LARGE SCALE GENOMIC DNA]</scope>
    <source>
        <strain evidence="1 2">MDT2-1-1</strain>
    </source>
</reference>
<name>A0ABT3P1I4_9PROT</name>
<accession>A0ABT3P1I4</accession>
<dbReference type="EMBL" id="JAPFQI010000030">
    <property type="protein sequence ID" value="MCW8088251.1"/>
    <property type="molecule type" value="Genomic_DNA"/>
</dbReference>
<dbReference type="Proteomes" id="UP001526430">
    <property type="component" value="Unassembled WGS sequence"/>
</dbReference>
<organism evidence="1 2">
    <name type="scientific">Sabulicella glaciei</name>
    <dbReference type="NCBI Taxonomy" id="2984948"/>
    <lineage>
        <taxon>Bacteria</taxon>
        <taxon>Pseudomonadati</taxon>
        <taxon>Pseudomonadota</taxon>
        <taxon>Alphaproteobacteria</taxon>
        <taxon>Acetobacterales</taxon>
        <taxon>Acetobacteraceae</taxon>
        <taxon>Sabulicella</taxon>
    </lineage>
</organism>
<comment type="caution">
    <text evidence="1">The sequence shown here is derived from an EMBL/GenBank/DDBJ whole genome shotgun (WGS) entry which is preliminary data.</text>
</comment>